<dbReference type="PANTHER" id="PTHR31885:SF6">
    <property type="entry name" value="GH04784P"/>
    <property type="match status" value="1"/>
</dbReference>
<comment type="caution">
    <text evidence="7">The sequence shown here is derived from an EMBL/GenBank/DDBJ whole genome shotgun (WGS) entry which is preliminary data.</text>
</comment>
<evidence type="ECO:0000256" key="2">
    <source>
        <dbReference type="ARBA" id="ARBA00007375"/>
    </source>
</evidence>
<evidence type="ECO:0000256" key="1">
    <source>
        <dbReference type="ARBA" id="ARBA00004141"/>
    </source>
</evidence>
<evidence type="ECO:0000256" key="4">
    <source>
        <dbReference type="ARBA" id="ARBA00022989"/>
    </source>
</evidence>
<accession>A0ABU9UDJ7</accession>
<dbReference type="InterPro" id="IPR012506">
    <property type="entry name" value="TMEM86B-like"/>
</dbReference>
<keyword evidence="5 6" id="KW-0472">Membrane</keyword>
<dbReference type="EMBL" id="JBCHKQ010000005">
    <property type="protein sequence ID" value="MEM5948747.1"/>
    <property type="molecule type" value="Genomic_DNA"/>
</dbReference>
<feature type="transmembrane region" description="Helical" evidence="6">
    <location>
        <begin position="218"/>
        <end position="239"/>
    </location>
</feature>
<name>A0ABU9UDJ7_9SPIR</name>
<evidence type="ECO:0000256" key="5">
    <source>
        <dbReference type="ARBA" id="ARBA00023136"/>
    </source>
</evidence>
<feature type="transmembrane region" description="Helical" evidence="6">
    <location>
        <begin position="26"/>
        <end position="49"/>
    </location>
</feature>
<reference evidence="7 8" key="1">
    <citation type="submission" date="2024-03" db="EMBL/GenBank/DDBJ databases">
        <title>Ignisphaera cupida sp. nov., a hyperthermophilic hydrolytic archaeon from a hot spring of Kamchatka, and proposal of Ignisphaeraceae fam. nov.</title>
        <authorList>
            <person name="Podosokorskaya O.A."/>
            <person name="Elcheninov A.G."/>
            <person name="Maltseva A.I."/>
            <person name="Zayulina K.S."/>
            <person name="Novikov A."/>
            <person name="Merkel A.Y."/>
        </authorList>
    </citation>
    <scope>NUCLEOTIDE SEQUENCE [LARGE SCALE GENOMIC DNA]</scope>
    <source>
        <strain evidence="7 8">38H-sp</strain>
    </source>
</reference>
<feature type="transmembrane region" description="Helical" evidence="6">
    <location>
        <begin position="83"/>
        <end position="101"/>
    </location>
</feature>
<evidence type="ECO:0000313" key="8">
    <source>
        <dbReference type="Proteomes" id="UP001466331"/>
    </source>
</evidence>
<dbReference type="Proteomes" id="UP001466331">
    <property type="component" value="Unassembled WGS sequence"/>
</dbReference>
<organism evidence="7 8">
    <name type="scientific">Rarispira pelagica</name>
    <dbReference type="NCBI Taxonomy" id="3141764"/>
    <lineage>
        <taxon>Bacteria</taxon>
        <taxon>Pseudomonadati</taxon>
        <taxon>Spirochaetota</taxon>
        <taxon>Spirochaetia</taxon>
        <taxon>Winmispirales</taxon>
        <taxon>Winmispiraceae</taxon>
        <taxon>Rarispira</taxon>
    </lineage>
</organism>
<keyword evidence="4 6" id="KW-1133">Transmembrane helix</keyword>
<dbReference type="Pfam" id="PF07947">
    <property type="entry name" value="YhhN"/>
    <property type="match status" value="1"/>
</dbReference>
<dbReference type="PANTHER" id="PTHR31885">
    <property type="entry name" value="GH04784P"/>
    <property type="match status" value="1"/>
</dbReference>
<feature type="transmembrane region" description="Helical" evidence="6">
    <location>
        <begin position="188"/>
        <end position="212"/>
    </location>
</feature>
<feature type="transmembrane region" description="Helical" evidence="6">
    <location>
        <begin position="55"/>
        <end position="76"/>
    </location>
</feature>
<comment type="similarity">
    <text evidence="2">Belongs to the TMEM86 family.</text>
</comment>
<sequence length="243" mass="27492">MNRPEIKRAYDKDASASYIVIPGGKLAYKVSSIVMLVLGIVSGIVYIFLEDSMPPYLSLITKLIPNFLIAAWLMLHGLSNEKWIVFTGVVFALLCDMWMQIDRPPFTLIMGIASNLLAFVMYTVFFYRQDKEPAYKWVLPSAIVFMGLYLVLYPYLDGIIKLAVFIYSVSYILFLWRASALLAHSKKNAYVAFLGAVMIAVSDGILSFRLFYDIGHSTIYKAAIMLLWWGGIIAVSRYARETA</sequence>
<evidence type="ECO:0000256" key="3">
    <source>
        <dbReference type="ARBA" id="ARBA00022692"/>
    </source>
</evidence>
<feature type="transmembrane region" description="Helical" evidence="6">
    <location>
        <begin position="107"/>
        <end position="127"/>
    </location>
</feature>
<comment type="subcellular location">
    <subcellularLocation>
        <location evidence="1">Membrane</location>
        <topology evidence="1">Multi-pass membrane protein</topology>
    </subcellularLocation>
</comment>
<keyword evidence="3 6" id="KW-0812">Transmembrane</keyword>
<evidence type="ECO:0000256" key="6">
    <source>
        <dbReference type="SAM" id="Phobius"/>
    </source>
</evidence>
<gene>
    <name evidence="7" type="ORF">WKV44_09350</name>
</gene>
<protein>
    <submittedName>
        <fullName evidence="7">Lysoplasmalogenase family protein</fullName>
    </submittedName>
</protein>
<feature type="transmembrane region" description="Helical" evidence="6">
    <location>
        <begin position="158"/>
        <end position="176"/>
    </location>
</feature>
<evidence type="ECO:0000313" key="7">
    <source>
        <dbReference type="EMBL" id="MEM5948747.1"/>
    </source>
</evidence>
<dbReference type="RefSeq" id="WP_420070198.1">
    <property type="nucleotide sequence ID" value="NZ_JBCHKQ010000005.1"/>
</dbReference>
<feature type="transmembrane region" description="Helical" evidence="6">
    <location>
        <begin position="134"/>
        <end position="152"/>
    </location>
</feature>
<proteinExistence type="inferred from homology"/>
<keyword evidence="8" id="KW-1185">Reference proteome</keyword>